<sequence>MSARAPLHLLKLCVGPASIGELEERIARNADEARRAGRDPAPVHTTRMVPTRAGDIAGQGSIYWVIKGTLLCRQSIRTITPFTDADGIGRCRLILDPVVTAVSPRPCRPFQGWRYLKADDAPADLDARTAGGLAEMPESLRRELAGLGLI</sequence>
<dbReference type="RefSeq" id="WP_238278424.1">
    <property type="nucleotide sequence ID" value="NZ_BPQL01000036.1"/>
</dbReference>
<name>A0ABV2L4Z2_9HYPH</name>
<dbReference type="Pfam" id="PF07370">
    <property type="entry name" value="DUF1489"/>
    <property type="match status" value="1"/>
</dbReference>
<dbReference type="PIRSF" id="PIRSF032025">
    <property type="entry name" value="UCP032025"/>
    <property type="match status" value="1"/>
</dbReference>
<dbReference type="Proteomes" id="UP001549145">
    <property type="component" value="Unassembled WGS sequence"/>
</dbReference>
<dbReference type="InterPro" id="IPR008320">
    <property type="entry name" value="UCP032025"/>
</dbReference>
<accession>A0ABV2L4Z2</accession>
<evidence type="ECO:0000313" key="1">
    <source>
        <dbReference type="EMBL" id="MET3691861.1"/>
    </source>
</evidence>
<evidence type="ECO:0008006" key="3">
    <source>
        <dbReference type="Google" id="ProtNLM"/>
    </source>
</evidence>
<proteinExistence type="predicted"/>
<gene>
    <name evidence="1" type="ORF">ABID43_001386</name>
</gene>
<dbReference type="EMBL" id="JBEPMM010000002">
    <property type="protein sequence ID" value="MET3691861.1"/>
    <property type="molecule type" value="Genomic_DNA"/>
</dbReference>
<comment type="caution">
    <text evidence="1">The sequence shown here is derived from an EMBL/GenBank/DDBJ whole genome shotgun (WGS) entry which is preliminary data.</text>
</comment>
<reference evidence="1 2" key="1">
    <citation type="submission" date="2024-06" db="EMBL/GenBank/DDBJ databases">
        <title>Genomic Encyclopedia of Type Strains, Phase IV (KMG-IV): sequencing the most valuable type-strain genomes for metagenomic binning, comparative biology and taxonomic classification.</title>
        <authorList>
            <person name="Goeker M."/>
        </authorList>
    </citation>
    <scope>NUCLEOTIDE SEQUENCE [LARGE SCALE GENOMIC DNA]</scope>
    <source>
        <strain evidence="1 2">DSM 21331</strain>
    </source>
</reference>
<organism evidence="1 2">
    <name type="scientific">Methylobacterium goesingense</name>
    <dbReference type="NCBI Taxonomy" id="243690"/>
    <lineage>
        <taxon>Bacteria</taxon>
        <taxon>Pseudomonadati</taxon>
        <taxon>Pseudomonadota</taxon>
        <taxon>Alphaproteobacteria</taxon>
        <taxon>Hyphomicrobiales</taxon>
        <taxon>Methylobacteriaceae</taxon>
        <taxon>Methylobacterium</taxon>
    </lineage>
</organism>
<keyword evidence="2" id="KW-1185">Reference proteome</keyword>
<evidence type="ECO:0000313" key="2">
    <source>
        <dbReference type="Proteomes" id="UP001549145"/>
    </source>
</evidence>
<protein>
    <recommendedName>
        <fullName evidence="3">Lysophospholipase</fullName>
    </recommendedName>
</protein>